<feature type="binding site" evidence="13">
    <location>
        <position position="41"/>
    </location>
    <ligand>
        <name>(2R)-3-phosphoglycerate</name>
        <dbReference type="ChEBI" id="CHEBI:58272"/>
    </ligand>
</feature>
<dbReference type="GO" id="GO:0005524">
    <property type="term" value="F:ATP binding"/>
    <property type="evidence" value="ECO:0007669"/>
    <property type="project" value="UniProtKB-KW"/>
</dbReference>
<keyword evidence="9 12" id="KW-0547">Nucleotide-binding</keyword>
<dbReference type="HAMAP" id="MF_00145">
    <property type="entry name" value="Phosphoglyc_kinase"/>
    <property type="match status" value="1"/>
</dbReference>
<evidence type="ECO:0000313" key="16">
    <source>
        <dbReference type="EMBL" id="KAB0586486.1"/>
    </source>
</evidence>
<dbReference type="EC" id="2.7.2.3" evidence="6 12"/>
<dbReference type="PIRSF" id="PIRSF000724">
    <property type="entry name" value="Pgk"/>
    <property type="match status" value="1"/>
</dbReference>
<proteinExistence type="inferred from homology"/>
<evidence type="ECO:0000256" key="10">
    <source>
        <dbReference type="ARBA" id="ARBA00022777"/>
    </source>
</evidence>
<comment type="pathway">
    <text evidence="3">Carbohydrate biosynthesis; Calvin cycle.</text>
</comment>
<feature type="binding site" evidence="13">
    <location>
        <position position="118"/>
    </location>
    <ligand>
        <name>(2R)-3-phosphoglycerate</name>
        <dbReference type="ChEBI" id="CHEBI:58272"/>
    </ligand>
</feature>
<dbReference type="PANTHER" id="PTHR11406:SF23">
    <property type="entry name" value="PHOSPHOGLYCERATE KINASE 1, CHLOROPLASTIC-RELATED"/>
    <property type="match status" value="1"/>
</dbReference>
<dbReference type="PRINTS" id="PR00477">
    <property type="entry name" value="PHGLYCKINASE"/>
</dbReference>
<name>A0A6A1R211_9BURK</name>
<evidence type="ECO:0000256" key="11">
    <source>
        <dbReference type="ARBA" id="ARBA00022840"/>
    </source>
</evidence>
<feature type="binding site" evidence="12 13">
    <location>
        <begin position="64"/>
        <end position="67"/>
    </location>
    <ligand>
        <name>substrate</name>
    </ligand>
</feature>
<dbReference type="GO" id="GO:0004618">
    <property type="term" value="F:phosphoglycerate kinase activity"/>
    <property type="evidence" value="ECO:0007669"/>
    <property type="project" value="UniProtKB-UniRule"/>
</dbReference>
<dbReference type="RefSeq" id="WP_151044146.1">
    <property type="nucleotide sequence ID" value="NZ_CAUHBH010000016.1"/>
</dbReference>
<comment type="caution">
    <text evidence="16">The sequence shown here is derived from an EMBL/GenBank/DDBJ whole genome shotgun (WGS) entry which is preliminary data.</text>
</comment>
<evidence type="ECO:0000256" key="14">
    <source>
        <dbReference type="PIRSR" id="PIRSR000724-2"/>
    </source>
</evidence>
<keyword evidence="11 12" id="KW-0067">ATP-binding</keyword>
<dbReference type="GO" id="GO:0005829">
    <property type="term" value="C:cytosol"/>
    <property type="evidence" value="ECO:0007669"/>
    <property type="project" value="TreeGrafter"/>
</dbReference>
<gene>
    <name evidence="12" type="primary">pgk</name>
    <name evidence="16" type="ORF">F7P80_08895</name>
</gene>
<evidence type="ECO:0000256" key="8">
    <source>
        <dbReference type="ARBA" id="ARBA00022679"/>
    </source>
</evidence>
<evidence type="ECO:0000256" key="15">
    <source>
        <dbReference type="RuleBase" id="RU000532"/>
    </source>
</evidence>
<evidence type="ECO:0000256" key="7">
    <source>
        <dbReference type="ARBA" id="ARBA00022490"/>
    </source>
</evidence>
<feature type="binding site" evidence="12 14">
    <location>
        <position position="202"/>
    </location>
    <ligand>
        <name>ATP</name>
        <dbReference type="ChEBI" id="CHEBI:30616"/>
    </ligand>
</feature>
<evidence type="ECO:0000256" key="3">
    <source>
        <dbReference type="ARBA" id="ARBA00005215"/>
    </source>
</evidence>
<dbReference type="FunFam" id="3.40.50.1260:FF:000002">
    <property type="entry name" value="Phosphoglycerate kinase"/>
    <property type="match status" value="1"/>
</dbReference>
<evidence type="ECO:0000256" key="9">
    <source>
        <dbReference type="ARBA" id="ARBA00022741"/>
    </source>
</evidence>
<dbReference type="InterPro" id="IPR015911">
    <property type="entry name" value="Phosphoglycerate_kinase_CS"/>
</dbReference>
<dbReference type="Pfam" id="PF00162">
    <property type="entry name" value="PGK"/>
    <property type="match status" value="1"/>
</dbReference>
<comment type="subunit">
    <text evidence="5 12">Monomer.</text>
</comment>
<comment type="catalytic activity">
    <reaction evidence="1 12 15">
        <text>(2R)-3-phosphoglycerate + ATP = (2R)-3-phospho-glyceroyl phosphate + ADP</text>
        <dbReference type="Rhea" id="RHEA:14801"/>
        <dbReference type="ChEBI" id="CHEBI:30616"/>
        <dbReference type="ChEBI" id="CHEBI:57604"/>
        <dbReference type="ChEBI" id="CHEBI:58272"/>
        <dbReference type="ChEBI" id="CHEBI:456216"/>
        <dbReference type="EC" id="2.7.2.3"/>
    </reaction>
</comment>
<comment type="similarity">
    <text evidence="4 12 15">Belongs to the phosphoglycerate kinase family.</text>
</comment>
<feature type="binding site" evidence="13">
    <location>
        <position position="151"/>
    </location>
    <ligand>
        <name>(2R)-3-phosphoglycerate</name>
        <dbReference type="ChEBI" id="CHEBI:58272"/>
    </ligand>
</feature>
<dbReference type="EMBL" id="VZOT01000005">
    <property type="protein sequence ID" value="KAB0586486.1"/>
    <property type="molecule type" value="Genomic_DNA"/>
</dbReference>
<evidence type="ECO:0000256" key="4">
    <source>
        <dbReference type="ARBA" id="ARBA00008982"/>
    </source>
</evidence>
<comment type="caution">
    <text evidence="12">Lacks conserved residue(s) required for the propagation of feature annotation.</text>
</comment>
<protein>
    <recommendedName>
        <fullName evidence="6 12">Phosphoglycerate kinase</fullName>
        <ecNumber evidence="6 12">2.7.2.3</ecNumber>
    </recommendedName>
</protein>
<dbReference type="FunFam" id="3.40.50.1260:FF:000001">
    <property type="entry name" value="Phosphoglycerate kinase"/>
    <property type="match status" value="1"/>
</dbReference>
<dbReference type="UniPathway" id="UPA00109">
    <property type="reaction ID" value="UER00185"/>
</dbReference>
<keyword evidence="7 12" id="KW-0963">Cytoplasm</keyword>
<organism evidence="16">
    <name type="scientific">Comamonas kerstersii</name>
    <dbReference type="NCBI Taxonomy" id="225992"/>
    <lineage>
        <taxon>Bacteria</taxon>
        <taxon>Pseudomonadati</taxon>
        <taxon>Pseudomonadota</taxon>
        <taxon>Betaproteobacteria</taxon>
        <taxon>Burkholderiales</taxon>
        <taxon>Comamonadaceae</taxon>
        <taxon>Comamonas</taxon>
    </lineage>
</organism>
<feature type="binding site" evidence="12 13">
    <location>
        <begin position="25"/>
        <end position="27"/>
    </location>
    <ligand>
        <name>substrate</name>
    </ligand>
</feature>
<evidence type="ECO:0000256" key="5">
    <source>
        <dbReference type="ARBA" id="ARBA00011245"/>
    </source>
</evidence>
<dbReference type="AlphaFoldDB" id="A0A6A1R211"/>
<accession>A0A6A1R211</accession>
<keyword evidence="12" id="KW-0324">Glycolysis</keyword>
<dbReference type="PANTHER" id="PTHR11406">
    <property type="entry name" value="PHOSPHOGLYCERATE KINASE"/>
    <property type="match status" value="1"/>
</dbReference>
<feature type="binding site" evidence="12">
    <location>
        <position position="151"/>
    </location>
    <ligand>
        <name>substrate</name>
    </ligand>
</feature>
<dbReference type="Gene3D" id="3.40.50.1260">
    <property type="entry name" value="Phosphoglycerate kinase, N-terminal domain"/>
    <property type="match status" value="2"/>
</dbReference>
<reference evidence="16" key="1">
    <citation type="submission" date="2019-09" db="EMBL/GenBank/DDBJ databases">
        <title>Draft genome sequences of 48 bacterial type strains from the CCUG.</title>
        <authorList>
            <person name="Tunovic T."/>
            <person name="Pineiro-Iglesias B."/>
            <person name="Unosson C."/>
            <person name="Inganas E."/>
            <person name="Ohlen M."/>
            <person name="Cardew S."/>
            <person name="Jensie-Markopoulos S."/>
            <person name="Salva-Serra F."/>
            <person name="Jaen-Luchoro D."/>
            <person name="Karlsson R."/>
            <person name="Svensson-Stadler L."/>
            <person name="Chun J."/>
            <person name="Moore E."/>
        </authorList>
    </citation>
    <scope>NUCLEOTIDE SEQUENCE</scope>
    <source>
        <strain evidence="16">CCUG 15333</strain>
    </source>
</reference>
<comment type="subcellular location">
    <subcellularLocation>
        <location evidence="2 12">Cytoplasm</location>
    </subcellularLocation>
</comment>
<dbReference type="InterPro" id="IPR001576">
    <property type="entry name" value="Phosphoglycerate_kinase"/>
</dbReference>
<feature type="binding site" evidence="12">
    <location>
        <position position="41"/>
    </location>
    <ligand>
        <name>substrate</name>
    </ligand>
</feature>
<evidence type="ECO:0000256" key="13">
    <source>
        <dbReference type="PIRSR" id="PIRSR000724-1"/>
    </source>
</evidence>
<feature type="binding site" evidence="12 14">
    <location>
        <position position="324"/>
    </location>
    <ligand>
        <name>ATP</name>
        <dbReference type="ChEBI" id="CHEBI:30616"/>
    </ligand>
</feature>
<keyword evidence="10 12" id="KW-0418">Kinase</keyword>
<dbReference type="SUPFAM" id="SSF53748">
    <property type="entry name" value="Phosphoglycerate kinase"/>
    <property type="match status" value="1"/>
</dbReference>
<dbReference type="InterPro" id="IPR036043">
    <property type="entry name" value="Phosphoglycerate_kinase_sf"/>
</dbReference>
<sequence length="397" mass="41116">MNIIRFSDLCAQGKVQGQRVFIRADLNVPLNDAGEITEDTRVRASVPAIEMALKAGAAVMVTSHLGRPTEGEFKPADSLAPVAKRLGELLGREVPLVANWVDGVDVAPGQVVLLENCRVNVGEKKNKEELAKKLAALCDIFVHDAFGTAHRAEGTTYGIAQFAPIACAGPLLSAEIDAITKALAAPARPLAAIVAGSKVSTKLTILQALSKNVDQLIVGGGIANTFMLAAGLKIGKSLAEPDLVGEAKAVIDAMAARGADVPVPTDVVCAKAFAPDAVATVKKATEVEDDDMILDIGPETATKLAEQLKKAGTIVWNGPVGVFEFDQFANGTKTIAAAIAESPAFSIAGGGDTLAAIAKYGIEDKVGYISTGGGAFLEVLEGKTLPAFEILQKRANG</sequence>
<dbReference type="GO" id="GO:0006096">
    <property type="term" value="P:glycolytic process"/>
    <property type="evidence" value="ECO:0007669"/>
    <property type="project" value="UniProtKB-UniRule"/>
</dbReference>
<evidence type="ECO:0000256" key="6">
    <source>
        <dbReference type="ARBA" id="ARBA00013061"/>
    </source>
</evidence>
<comment type="pathway">
    <text evidence="12">Carbohydrate degradation; glycolysis; pyruvate from D-glyceraldehyde 3-phosphate: step 2/5.</text>
</comment>
<dbReference type="InterPro" id="IPR015824">
    <property type="entry name" value="Phosphoglycerate_kinase_N"/>
</dbReference>
<evidence type="ECO:0000256" key="12">
    <source>
        <dbReference type="HAMAP-Rule" id="MF_00145"/>
    </source>
</evidence>
<dbReference type="GO" id="GO:0006094">
    <property type="term" value="P:gluconeogenesis"/>
    <property type="evidence" value="ECO:0007669"/>
    <property type="project" value="TreeGrafter"/>
</dbReference>
<dbReference type="PROSITE" id="PS00111">
    <property type="entry name" value="PGLYCERATE_KINASE"/>
    <property type="match status" value="1"/>
</dbReference>
<dbReference type="GO" id="GO:0043531">
    <property type="term" value="F:ADP binding"/>
    <property type="evidence" value="ECO:0007669"/>
    <property type="project" value="TreeGrafter"/>
</dbReference>
<feature type="binding site" evidence="12">
    <location>
        <position position="118"/>
    </location>
    <ligand>
        <name>substrate</name>
    </ligand>
</feature>
<evidence type="ECO:0000256" key="2">
    <source>
        <dbReference type="ARBA" id="ARBA00004496"/>
    </source>
</evidence>
<feature type="binding site" evidence="12 14">
    <location>
        <begin position="350"/>
        <end position="353"/>
    </location>
    <ligand>
        <name>ATP</name>
        <dbReference type="ChEBI" id="CHEBI:30616"/>
    </ligand>
</feature>
<evidence type="ECO:0000256" key="1">
    <source>
        <dbReference type="ARBA" id="ARBA00000642"/>
    </source>
</evidence>
<keyword evidence="8 12" id="KW-0808">Transferase</keyword>